<dbReference type="Proteomes" id="UP000319771">
    <property type="component" value="Unassembled WGS sequence"/>
</dbReference>
<gene>
    <name evidence="1" type="ORF">E6K81_08150</name>
</gene>
<dbReference type="Pfam" id="PF13692">
    <property type="entry name" value="Glyco_trans_1_4"/>
    <property type="match status" value="1"/>
</dbReference>
<keyword evidence="1" id="KW-0808">Transferase</keyword>
<reference evidence="1 2" key="1">
    <citation type="journal article" date="2019" name="Nat. Microbiol.">
        <title>Mediterranean grassland soil C-N compound turnover is dependent on rainfall and depth, and is mediated by genomically divergent microorganisms.</title>
        <authorList>
            <person name="Diamond S."/>
            <person name="Andeer P.F."/>
            <person name="Li Z."/>
            <person name="Crits-Christoph A."/>
            <person name="Burstein D."/>
            <person name="Anantharaman K."/>
            <person name="Lane K.R."/>
            <person name="Thomas B.C."/>
            <person name="Pan C."/>
            <person name="Northen T.R."/>
            <person name="Banfield J.F."/>
        </authorList>
    </citation>
    <scope>NUCLEOTIDE SEQUENCE [LARGE SCALE GENOMIC DNA]</scope>
    <source>
        <strain evidence="1">WS_11</strain>
    </source>
</reference>
<protein>
    <submittedName>
        <fullName evidence="1">Glycosyltransferase family 4 protein</fullName>
    </submittedName>
</protein>
<dbReference type="InterPro" id="IPR050194">
    <property type="entry name" value="Glycosyltransferase_grp1"/>
</dbReference>
<organism evidence="1 2">
    <name type="scientific">Eiseniibacteriota bacterium</name>
    <dbReference type="NCBI Taxonomy" id="2212470"/>
    <lineage>
        <taxon>Bacteria</taxon>
        <taxon>Candidatus Eiseniibacteriota</taxon>
    </lineage>
</organism>
<dbReference type="EMBL" id="VBPB01000116">
    <property type="protein sequence ID" value="TMQ72211.1"/>
    <property type="molecule type" value="Genomic_DNA"/>
</dbReference>
<evidence type="ECO:0000313" key="1">
    <source>
        <dbReference type="EMBL" id="TMQ72211.1"/>
    </source>
</evidence>
<dbReference type="PANTHER" id="PTHR45947:SF3">
    <property type="entry name" value="SULFOQUINOVOSYL TRANSFERASE SQD2"/>
    <property type="match status" value="1"/>
</dbReference>
<dbReference type="Gene3D" id="3.40.50.2000">
    <property type="entry name" value="Glycogen Phosphorylase B"/>
    <property type="match status" value="2"/>
</dbReference>
<dbReference type="PANTHER" id="PTHR45947">
    <property type="entry name" value="SULFOQUINOVOSYL TRANSFERASE SQD2"/>
    <property type="match status" value="1"/>
</dbReference>
<name>A0A538U8I9_UNCEI</name>
<dbReference type="AlphaFoldDB" id="A0A538U8I9"/>
<evidence type="ECO:0000313" key="2">
    <source>
        <dbReference type="Proteomes" id="UP000319771"/>
    </source>
</evidence>
<comment type="caution">
    <text evidence="1">The sequence shown here is derived from an EMBL/GenBank/DDBJ whole genome shotgun (WGS) entry which is preliminary data.</text>
</comment>
<accession>A0A538U8I9</accession>
<dbReference type="SUPFAM" id="SSF53756">
    <property type="entry name" value="UDP-Glycosyltransferase/glycogen phosphorylase"/>
    <property type="match status" value="1"/>
</dbReference>
<sequence>MKVALVHDWLTGMRGGERMLERLAALFPEAPICTLVWNRGSVSPAIESHPIRTSFLQRMPGVAGRYRWYLPLFPRAIERFELIGFDAVISSSHAVAHGVRTPPGTFHLSYIHTPMRYVWDLEQDYFPPGRFPWPLSWYVRRTCERLRAWDVETSRRPHALVTNSAHVQGRIARHYRREAEVVYGPADLSRFTPATGPRTYDLVVGAFAPNKRVNLAIAAARALDRPLQVAGSGPGEAALRRAAGPRTRFLGWVSDGELARLYAGARALIFPGEEDFGLTPIEAMASGCPVVALARGGALETVGRGADAATLARVREGGVARVPGGVLFGTPTVAGLTEALRLLDGERFAPDTLRAQAVPFDAPAFDRRFRAAFDRAYGAWKARPRERSGPQASVSP</sequence>
<dbReference type="GO" id="GO:0016757">
    <property type="term" value="F:glycosyltransferase activity"/>
    <property type="evidence" value="ECO:0007669"/>
    <property type="project" value="TreeGrafter"/>
</dbReference>
<proteinExistence type="predicted"/>